<evidence type="ECO:0000259" key="2">
    <source>
        <dbReference type="Pfam" id="PF13609"/>
    </source>
</evidence>
<organism evidence="3 7">
    <name type="scientific">Halopseudomonas bauzanensis</name>
    <dbReference type="NCBI Taxonomy" id="653930"/>
    <lineage>
        <taxon>Bacteria</taxon>
        <taxon>Pseudomonadati</taxon>
        <taxon>Pseudomonadota</taxon>
        <taxon>Gammaproteobacteria</taxon>
        <taxon>Pseudomonadales</taxon>
        <taxon>Pseudomonadaceae</taxon>
        <taxon>Halopseudomonas</taxon>
    </lineage>
</organism>
<feature type="domain" description="Porin" evidence="2">
    <location>
        <begin position="13"/>
        <end position="370"/>
    </location>
</feature>
<keyword evidence="1" id="KW-0732">Signal</keyword>
<dbReference type="RefSeq" id="WP_074781188.1">
    <property type="nucleotide sequence ID" value="NZ_FOGN01000007.1"/>
</dbReference>
<evidence type="ECO:0000313" key="3">
    <source>
        <dbReference type="EMBL" id="SES29946.1"/>
    </source>
</evidence>
<dbReference type="GO" id="GO:0016020">
    <property type="term" value="C:membrane"/>
    <property type="evidence" value="ECO:0007669"/>
    <property type="project" value="InterPro"/>
</dbReference>
<proteinExistence type="predicted"/>
<sequence>MNKNNTAYPLLTALAAAMLSAPASAAITLYDQDDTSFSVDGYFNAFYVHNKVDHIDPDLDRNQSRVKMGFLPNYIGFNVGKKYDNLTLGGRSSFWVTINDSQDNATETGIDVRQFYGTVSGSWGEVLFGKDFGLFGRSNIMLDEFLTAYGQSSDTLGLVDGGGVSFGNIGTGYPYPFPTSQITYRSPVMSGFRAAVGIMDPVDGHLVDDNGVQTGKDYQDSPRFESELTYQFELGGAQLHSWLNGMYQQADNTGAGIDSVTSRGLGYGVQAKLGALSLTGSGFNAEGVNPFFTNNATQASLRESDSKGYLLQGSYTFGKTRVALSYGKTRDDGNGLGYQADFKTSGIGLFHSLNENLTLVAEYNRFDLKNRDAGDRIEETDTLALGVALGW</sequence>
<dbReference type="Proteomes" id="UP000305198">
    <property type="component" value="Unassembled WGS sequence"/>
</dbReference>
<dbReference type="OrthoDB" id="8735103at2"/>
<evidence type="ECO:0000313" key="4">
    <source>
        <dbReference type="EMBL" id="SFM29601.1"/>
    </source>
</evidence>
<dbReference type="Pfam" id="PF13609">
    <property type="entry name" value="Porin_4"/>
    <property type="match status" value="1"/>
</dbReference>
<dbReference type="InterPro" id="IPR023614">
    <property type="entry name" value="Porin_dom_sf"/>
</dbReference>
<gene>
    <name evidence="5" type="ORF">FA869_09685</name>
    <name evidence="4" type="ORF">SAMN04487855_3077</name>
    <name evidence="3" type="ORF">SAMN05216589_3079</name>
</gene>
<dbReference type="Proteomes" id="UP000186599">
    <property type="component" value="Unassembled WGS sequence"/>
</dbReference>
<evidence type="ECO:0000313" key="6">
    <source>
        <dbReference type="Proteomes" id="UP000186599"/>
    </source>
</evidence>
<name>A0A1H9W7K2_9GAMM</name>
<dbReference type="GO" id="GO:0015288">
    <property type="term" value="F:porin activity"/>
    <property type="evidence" value="ECO:0007669"/>
    <property type="project" value="InterPro"/>
</dbReference>
<evidence type="ECO:0000313" key="7">
    <source>
        <dbReference type="Proteomes" id="UP000186904"/>
    </source>
</evidence>
<dbReference type="EMBL" id="FOUA01000007">
    <property type="protein sequence ID" value="SFM29601.1"/>
    <property type="molecule type" value="Genomic_DNA"/>
</dbReference>
<dbReference type="EMBL" id="SWAV01000003">
    <property type="protein sequence ID" value="TKA91375.1"/>
    <property type="molecule type" value="Genomic_DNA"/>
</dbReference>
<protein>
    <submittedName>
        <fullName evidence="3 5">Porin</fullName>
    </submittedName>
</protein>
<dbReference type="Proteomes" id="UP000186904">
    <property type="component" value="Unassembled WGS sequence"/>
</dbReference>
<dbReference type="EMBL" id="FOGN01000007">
    <property type="protein sequence ID" value="SES29946.1"/>
    <property type="molecule type" value="Genomic_DNA"/>
</dbReference>
<feature type="chain" id="PRO_5010472952" evidence="1">
    <location>
        <begin position="26"/>
        <end position="391"/>
    </location>
</feature>
<keyword evidence="6" id="KW-1185">Reference proteome</keyword>
<feature type="signal peptide" evidence="1">
    <location>
        <begin position="1"/>
        <end position="25"/>
    </location>
</feature>
<evidence type="ECO:0000313" key="8">
    <source>
        <dbReference type="Proteomes" id="UP000305198"/>
    </source>
</evidence>
<dbReference type="InterPro" id="IPR033900">
    <property type="entry name" value="Gram_neg_porin_domain"/>
</dbReference>
<reference evidence="6 7" key="1">
    <citation type="submission" date="2016-10" db="EMBL/GenBank/DDBJ databases">
        <authorList>
            <person name="de Groot N.N."/>
        </authorList>
    </citation>
    <scope>NUCLEOTIDE SEQUENCE [LARGE SCALE GENOMIC DNA]</scope>
    <source>
        <strain evidence="4 6">CGMCC 1.9095</strain>
        <strain evidence="3 7">DSM 22558</strain>
    </source>
</reference>
<evidence type="ECO:0000313" key="5">
    <source>
        <dbReference type="EMBL" id="TKA91375.1"/>
    </source>
</evidence>
<reference evidence="5 8" key="2">
    <citation type="submission" date="2019-04" db="EMBL/GenBank/DDBJ databases">
        <title>Crypto-aerobic microbial life in anoxic (sulfidic) marine sediments.</title>
        <authorList>
            <person name="Bhattacharya S."/>
            <person name="Roy C."/>
            <person name="Mondal N."/>
            <person name="Sarkar J."/>
            <person name="Mandal S."/>
            <person name="Rameez M.J."/>
            <person name="Ghosh W."/>
        </authorList>
    </citation>
    <scope>NUCLEOTIDE SEQUENCE [LARGE SCALE GENOMIC DNA]</scope>
    <source>
        <strain evidence="5 8">SBBB</strain>
    </source>
</reference>
<dbReference type="STRING" id="653930.SAMN05216589_3079"/>
<dbReference type="SUPFAM" id="SSF56935">
    <property type="entry name" value="Porins"/>
    <property type="match status" value="1"/>
</dbReference>
<dbReference type="AlphaFoldDB" id="A0A1H9W7K2"/>
<evidence type="ECO:0000256" key="1">
    <source>
        <dbReference type="SAM" id="SignalP"/>
    </source>
</evidence>
<dbReference type="Gene3D" id="2.40.160.10">
    <property type="entry name" value="Porin"/>
    <property type="match status" value="1"/>
</dbReference>
<accession>A0A1H9W7K2</accession>